<dbReference type="InterPro" id="IPR032710">
    <property type="entry name" value="NTF2-like_dom_sf"/>
</dbReference>
<gene>
    <name evidence="2" type="ORF">M9978_18860</name>
</gene>
<proteinExistence type="predicted"/>
<accession>A0A9X2HKC5</accession>
<organism evidence="2 3">
    <name type="scientific">Sphingomonas tagetis</name>
    <dbReference type="NCBI Taxonomy" id="2949092"/>
    <lineage>
        <taxon>Bacteria</taxon>
        <taxon>Pseudomonadati</taxon>
        <taxon>Pseudomonadota</taxon>
        <taxon>Alphaproteobacteria</taxon>
        <taxon>Sphingomonadales</taxon>
        <taxon>Sphingomonadaceae</taxon>
        <taxon>Sphingomonas</taxon>
    </lineage>
</organism>
<dbReference type="EMBL" id="JAMLDX010000019">
    <property type="protein sequence ID" value="MCP3732488.1"/>
    <property type="molecule type" value="Genomic_DNA"/>
</dbReference>
<evidence type="ECO:0000313" key="3">
    <source>
        <dbReference type="Proteomes" id="UP001139451"/>
    </source>
</evidence>
<comment type="caution">
    <text evidence="2">The sequence shown here is derived from an EMBL/GenBank/DDBJ whole genome shotgun (WGS) entry which is preliminary data.</text>
</comment>
<reference evidence="2" key="1">
    <citation type="submission" date="2022-05" db="EMBL/GenBank/DDBJ databases">
        <title>Sphingomonas sp. strain MG17 Genome sequencing and assembly.</title>
        <authorList>
            <person name="Kim I."/>
        </authorList>
    </citation>
    <scope>NUCLEOTIDE SEQUENCE</scope>
    <source>
        <strain evidence="2">MG17</strain>
    </source>
</reference>
<name>A0A9X2HKC5_9SPHN</name>
<dbReference type="InterPro" id="IPR037401">
    <property type="entry name" value="SnoaL-like"/>
</dbReference>
<dbReference type="RefSeq" id="WP_254295995.1">
    <property type="nucleotide sequence ID" value="NZ_JAMLDX010000019.1"/>
</dbReference>
<dbReference type="Proteomes" id="UP001139451">
    <property type="component" value="Unassembled WGS sequence"/>
</dbReference>
<evidence type="ECO:0000313" key="2">
    <source>
        <dbReference type="EMBL" id="MCP3732488.1"/>
    </source>
</evidence>
<sequence length="196" mass="21758">MRQDDGLYMMDARRQPSRSALIDHHEERGMTCVSMVDHQTRVEIHEVLARFCHYIDDREPRNWASLFTPDGALICEGQDCARGKEQLAEAAARIQREGSATARHVITSVMIEPGHSRREVVVRASGLVIDMGHGGLSEFHDYRFTLRQAGAWRIAQLAARRVGAETALPCGIFQGVSLSTAEIAHAKQPAGSHAFQ</sequence>
<keyword evidence="3" id="KW-1185">Reference proteome</keyword>
<dbReference type="SUPFAM" id="SSF54427">
    <property type="entry name" value="NTF2-like"/>
    <property type="match status" value="1"/>
</dbReference>
<protein>
    <submittedName>
        <fullName evidence="2">Nuclear transport factor 2 family protein</fullName>
    </submittedName>
</protein>
<evidence type="ECO:0000259" key="1">
    <source>
        <dbReference type="Pfam" id="PF13577"/>
    </source>
</evidence>
<dbReference type="Pfam" id="PF13577">
    <property type="entry name" value="SnoaL_4"/>
    <property type="match status" value="1"/>
</dbReference>
<feature type="domain" description="SnoaL-like" evidence="1">
    <location>
        <begin position="40"/>
        <end position="156"/>
    </location>
</feature>
<dbReference type="Gene3D" id="3.10.450.50">
    <property type="match status" value="1"/>
</dbReference>
<dbReference type="AlphaFoldDB" id="A0A9X2HKC5"/>